<comment type="catalytic activity">
    <reaction evidence="5">
        <text>N-acetyl-L-glutamate 5-semialdehyde + phosphate + NADP(+) = N-acetyl-L-glutamyl 5-phosphate + NADPH + H(+)</text>
        <dbReference type="Rhea" id="RHEA:21588"/>
        <dbReference type="ChEBI" id="CHEBI:15378"/>
        <dbReference type="ChEBI" id="CHEBI:29123"/>
        <dbReference type="ChEBI" id="CHEBI:43474"/>
        <dbReference type="ChEBI" id="CHEBI:57783"/>
        <dbReference type="ChEBI" id="CHEBI:57936"/>
        <dbReference type="ChEBI" id="CHEBI:58349"/>
        <dbReference type="EC" id="1.2.1.38"/>
    </reaction>
</comment>
<dbReference type="CDD" id="cd23934">
    <property type="entry name" value="AGPR_1_C"/>
    <property type="match status" value="1"/>
</dbReference>
<dbReference type="OrthoDB" id="9801289at2"/>
<dbReference type="Pfam" id="PF22698">
    <property type="entry name" value="Semialdhyde_dhC_1"/>
    <property type="match status" value="1"/>
</dbReference>
<dbReference type="InterPro" id="IPR000534">
    <property type="entry name" value="Semialdehyde_DH_NAD-bd"/>
</dbReference>
<dbReference type="GO" id="GO:0051287">
    <property type="term" value="F:NAD binding"/>
    <property type="evidence" value="ECO:0007669"/>
    <property type="project" value="InterPro"/>
</dbReference>
<dbReference type="Proteomes" id="UP000290191">
    <property type="component" value="Unassembled WGS sequence"/>
</dbReference>
<keyword evidence="4 5" id="KW-0560">Oxidoreductase</keyword>
<dbReference type="PANTHER" id="PTHR32338:SF10">
    <property type="entry name" value="N-ACETYL-GAMMA-GLUTAMYL-PHOSPHATE REDUCTASE, CHLOROPLASTIC-RELATED"/>
    <property type="match status" value="1"/>
</dbReference>
<dbReference type="SUPFAM" id="SSF51735">
    <property type="entry name" value="NAD(P)-binding Rossmann-fold domains"/>
    <property type="match status" value="1"/>
</dbReference>
<keyword evidence="1 5" id="KW-0055">Arginine biosynthesis</keyword>
<dbReference type="EMBL" id="PDKO01000010">
    <property type="protein sequence ID" value="RXJ62002.1"/>
    <property type="molecule type" value="Genomic_DNA"/>
</dbReference>
<comment type="similarity">
    <text evidence="5">Belongs to the NAGSA dehydrogenase family. Type 1 subfamily.</text>
</comment>
<keyword evidence="3 5" id="KW-0521">NADP</keyword>
<dbReference type="Gene3D" id="3.30.360.10">
    <property type="entry name" value="Dihydrodipicolinate Reductase, domain 2"/>
    <property type="match status" value="1"/>
</dbReference>
<comment type="caution">
    <text evidence="8">The sequence shown here is derived from an EMBL/GenBank/DDBJ whole genome shotgun (WGS) entry which is preliminary data.</text>
</comment>
<dbReference type="HAMAP" id="MF_00150">
    <property type="entry name" value="ArgC_type1"/>
    <property type="match status" value="1"/>
</dbReference>
<comment type="function">
    <text evidence="5">Catalyzes the NADPH-dependent reduction of N-acetyl-5-glutamyl phosphate to yield N-acetyl-L-glutamate 5-semialdehyde.</text>
</comment>
<keyword evidence="5" id="KW-0963">Cytoplasm</keyword>
<dbReference type="NCBIfam" id="TIGR01850">
    <property type="entry name" value="argC"/>
    <property type="match status" value="1"/>
</dbReference>
<dbReference type="GO" id="GO:0070401">
    <property type="term" value="F:NADP+ binding"/>
    <property type="evidence" value="ECO:0007669"/>
    <property type="project" value="InterPro"/>
</dbReference>
<protein>
    <recommendedName>
        <fullName evidence="5">N-acetyl-gamma-glutamyl-phosphate reductase</fullName>
        <shortName evidence="5">AGPR</shortName>
        <ecNumber evidence="5">1.2.1.38</ecNumber>
    </recommendedName>
    <alternativeName>
        <fullName evidence="5">N-acetyl-glutamate semialdehyde dehydrogenase</fullName>
        <shortName evidence="5">NAGSA dehydrogenase</shortName>
    </alternativeName>
</protein>
<dbReference type="Pfam" id="PF01118">
    <property type="entry name" value="Semialdhyde_dh"/>
    <property type="match status" value="1"/>
</dbReference>
<dbReference type="GO" id="GO:0005737">
    <property type="term" value="C:cytoplasm"/>
    <property type="evidence" value="ECO:0007669"/>
    <property type="project" value="UniProtKB-SubCell"/>
</dbReference>
<dbReference type="PANTHER" id="PTHR32338">
    <property type="entry name" value="N-ACETYL-GAMMA-GLUTAMYL-PHOSPHATE REDUCTASE, CHLOROPLASTIC-RELATED-RELATED"/>
    <property type="match status" value="1"/>
</dbReference>
<evidence type="ECO:0000256" key="3">
    <source>
        <dbReference type="ARBA" id="ARBA00022857"/>
    </source>
</evidence>
<dbReference type="GO" id="GO:0006526">
    <property type="term" value="P:L-arginine biosynthetic process"/>
    <property type="evidence" value="ECO:0007669"/>
    <property type="project" value="UniProtKB-UniRule"/>
</dbReference>
<dbReference type="STRING" id="877500.GCA_000935065_00814"/>
<keyword evidence="9" id="KW-1185">Reference proteome</keyword>
<dbReference type="PROSITE" id="PS01224">
    <property type="entry name" value="ARGC"/>
    <property type="match status" value="1"/>
</dbReference>
<evidence type="ECO:0000256" key="5">
    <source>
        <dbReference type="HAMAP-Rule" id="MF_00150"/>
    </source>
</evidence>
<name>A0A4Q0XWY1_9BACT</name>
<dbReference type="InterPro" id="IPR050085">
    <property type="entry name" value="AGPR"/>
</dbReference>
<dbReference type="AlphaFoldDB" id="A0A4Q0XWY1"/>
<dbReference type="InterPro" id="IPR058924">
    <property type="entry name" value="AGPR_dimerisation_dom"/>
</dbReference>
<feature type="active site" evidence="5 6">
    <location>
        <position position="146"/>
    </location>
</feature>
<proteinExistence type="inferred from homology"/>
<dbReference type="GO" id="GO:0003942">
    <property type="term" value="F:N-acetyl-gamma-glutamyl-phosphate reductase activity"/>
    <property type="evidence" value="ECO:0007669"/>
    <property type="project" value="UniProtKB-UniRule"/>
</dbReference>
<dbReference type="UniPathway" id="UPA00068">
    <property type="reaction ID" value="UER00108"/>
</dbReference>
<dbReference type="CDD" id="cd17895">
    <property type="entry name" value="AGPR_1_N"/>
    <property type="match status" value="1"/>
</dbReference>
<dbReference type="SMART" id="SM00859">
    <property type="entry name" value="Semialdhyde_dh"/>
    <property type="match status" value="1"/>
</dbReference>
<evidence type="ECO:0000313" key="8">
    <source>
        <dbReference type="EMBL" id="RXJ62002.1"/>
    </source>
</evidence>
<gene>
    <name evidence="5" type="primary">argC</name>
    <name evidence="8" type="ORF">CRV06_11240</name>
</gene>
<comment type="pathway">
    <text evidence="5">Amino-acid biosynthesis; L-arginine biosynthesis; N(2)-acetyl-L-ornithine from L-glutamate: step 3/4.</text>
</comment>
<dbReference type="InterPro" id="IPR000706">
    <property type="entry name" value="AGPR_type-1"/>
</dbReference>
<dbReference type="InterPro" id="IPR023013">
    <property type="entry name" value="AGPR_AS"/>
</dbReference>
<reference evidence="8 9" key="1">
    <citation type="submission" date="2017-10" db="EMBL/GenBank/DDBJ databases">
        <title>Genomics of the genus Arcobacter.</title>
        <authorList>
            <person name="Perez-Cataluna A."/>
            <person name="Figueras M.J."/>
        </authorList>
    </citation>
    <scope>NUCLEOTIDE SEQUENCE [LARGE SCALE GENOMIC DNA]</scope>
    <source>
        <strain evidence="8 9">DSM 24636</strain>
    </source>
</reference>
<evidence type="ECO:0000259" key="7">
    <source>
        <dbReference type="SMART" id="SM00859"/>
    </source>
</evidence>
<evidence type="ECO:0000256" key="2">
    <source>
        <dbReference type="ARBA" id="ARBA00022605"/>
    </source>
</evidence>
<dbReference type="SUPFAM" id="SSF55347">
    <property type="entry name" value="Glyceraldehyde-3-phosphate dehydrogenase-like, C-terminal domain"/>
    <property type="match status" value="1"/>
</dbReference>
<dbReference type="Gene3D" id="3.40.50.720">
    <property type="entry name" value="NAD(P)-binding Rossmann-like Domain"/>
    <property type="match status" value="1"/>
</dbReference>
<evidence type="ECO:0000313" key="9">
    <source>
        <dbReference type="Proteomes" id="UP000290191"/>
    </source>
</evidence>
<dbReference type="EC" id="1.2.1.38" evidence="5"/>
<dbReference type="RefSeq" id="WP_129082542.1">
    <property type="nucleotide sequence ID" value="NZ_CP041070.1"/>
</dbReference>
<comment type="subcellular location">
    <subcellularLocation>
        <location evidence="5">Cytoplasm</location>
    </subcellularLocation>
</comment>
<feature type="domain" description="Semialdehyde dehydrogenase NAD-binding" evidence="7">
    <location>
        <begin position="2"/>
        <end position="138"/>
    </location>
</feature>
<evidence type="ECO:0000256" key="1">
    <source>
        <dbReference type="ARBA" id="ARBA00022571"/>
    </source>
</evidence>
<evidence type="ECO:0000256" key="4">
    <source>
        <dbReference type="ARBA" id="ARBA00023002"/>
    </source>
</evidence>
<dbReference type="InterPro" id="IPR036291">
    <property type="entry name" value="NAD(P)-bd_dom_sf"/>
</dbReference>
<sequence>MNVAIIGASGYTGLELIKILINHPKFDITYIANSTGNENVQDLHPCLKNVLNVDVQKADAKEVSKVADLAFLALPHKTSMFFAKELLDLNVKVVDLSADYRLELEAYEKHYCPHEDKEHINGAVYGLPEYYKESIKNTNLVANPGCYPTASLLALLPFIDYIESGSQIFIDAKSGVSGAGKKLSEASHFANLNENIHAYNPFKHRHMPEIEEKVKLLKEKEFQINFVPHLIPVTRGMLVSVFATLKEDIDVQKVLEESYKNSKFIRIRENVVDIKSTAGTNFCDIFVAKNGKALFVNSSIDNLLRGASSQAVVNANLMCGFEEDEGIPKIAYVP</sequence>
<accession>A0A4Q0XWY1</accession>
<evidence type="ECO:0000256" key="6">
    <source>
        <dbReference type="PROSITE-ProRule" id="PRU10010"/>
    </source>
</evidence>
<keyword evidence="2 5" id="KW-0028">Amino-acid biosynthesis</keyword>
<organism evidence="8 9">
    <name type="scientific">Halarcobacter anaerophilus</name>
    <dbReference type="NCBI Taxonomy" id="877500"/>
    <lineage>
        <taxon>Bacteria</taxon>
        <taxon>Pseudomonadati</taxon>
        <taxon>Campylobacterota</taxon>
        <taxon>Epsilonproteobacteria</taxon>
        <taxon>Campylobacterales</taxon>
        <taxon>Arcobacteraceae</taxon>
        <taxon>Halarcobacter</taxon>
    </lineage>
</organism>